<dbReference type="GO" id="GO:0005524">
    <property type="term" value="F:ATP binding"/>
    <property type="evidence" value="ECO:0007669"/>
    <property type="project" value="UniProtKB-UniRule"/>
</dbReference>
<dbReference type="InterPro" id="IPR008271">
    <property type="entry name" value="Ser/Thr_kinase_AS"/>
</dbReference>
<dbReference type="InterPro" id="IPR050538">
    <property type="entry name" value="MAP_kinase_kinase_kinase"/>
</dbReference>
<evidence type="ECO:0000256" key="5">
    <source>
        <dbReference type="ARBA" id="ARBA00022777"/>
    </source>
</evidence>
<evidence type="ECO:0000313" key="11">
    <source>
        <dbReference type="Proteomes" id="UP000313359"/>
    </source>
</evidence>
<name>A0A5C2SI48_9APHY</name>
<evidence type="ECO:0000256" key="1">
    <source>
        <dbReference type="ARBA" id="ARBA00006529"/>
    </source>
</evidence>
<keyword evidence="2" id="KW-0723">Serine/threonine-protein kinase</keyword>
<dbReference type="PROSITE" id="PS00107">
    <property type="entry name" value="PROTEIN_KINASE_ATP"/>
    <property type="match status" value="1"/>
</dbReference>
<reference evidence="10" key="1">
    <citation type="journal article" date="2018" name="Genome Biol. Evol.">
        <title>Genomics and development of Lentinus tigrinus, a white-rot wood-decaying mushroom with dimorphic fruiting bodies.</title>
        <authorList>
            <person name="Wu B."/>
            <person name="Xu Z."/>
            <person name="Knudson A."/>
            <person name="Carlson A."/>
            <person name="Chen N."/>
            <person name="Kovaka S."/>
            <person name="LaButti K."/>
            <person name="Lipzen A."/>
            <person name="Pennachio C."/>
            <person name="Riley R."/>
            <person name="Schakwitz W."/>
            <person name="Umezawa K."/>
            <person name="Ohm R.A."/>
            <person name="Grigoriev I.V."/>
            <person name="Nagy L.G."/>
            <person name="Gibbons J."/>
            <person name="Hibbett D."/>
        </authorList>
    </citation>
    <scope>NUCLEOTIDE SEQUENCE [LARGE SCALE GENOMIC DNA]</scope>
    <source>
        <strain evidence="10">ALCF2SS1-6</strain>
    </source>
</reference>
<dbReference type="OrthoDB" id="1043025at2759"/>
<organism evidence="10 11">
    <name type="scientific">Lentinus tigrinus ALCF2SS1-6</name>
    <dbReference type="NCBI Taxonomy" id="1328759"/>
    <lineage>
        <taxon>Eukaryota</taxon>
        <taxon>Fungi</taxon>
        <taxon>Dikarya</taxon>
        <taxon>Basidiomycota</taxon>
        <taxon>Agaricomycotina</taxon>
        <taxon>Agaricomycetes</taxon>
        <taxon>Polyporales</taxon>
        <taxon>Polyporaceae</taxon>
        <taxon>Lentinus</taxon>
    </lineage>
</organism>
<keyword evidence="3" id="KW-0808">Transferase</keyword>
<dbReference type="PANTHER" id="PTHR48016">
    <property type="entry name" value="MAP KINASE KINASE KINASE SSK2-RELATED-RELATED"/>
    <property type="match status" value="1"/>
</dbReference>
<dbReference type="STRING" id="1328759.A0A5C2SI48"/>
<feature type="region of interest" description="Disordered" evidence="8">
    <location>
        <begin position="1"/>
        <end position="81"/>
    </location>
</feature>
<gene>
    <name evidence="10" type="ORF">L227DRAFT_645048</name>
</gene>
<feature type="region of interest" description="Disordered" evidence="8">
    <location>
        <begin position="327"/>
        <end position="351"/>
    </location>
</feature>
<feature type="region of interest" description="Disordered" evidence="8">
    <location>
        <begin position="978"/>
        <end position="1003"/>
    </location>
</feature>
<dbReference type="InterPro" id="IPR017441">
    <property type="entry name" value="Protein_kinase_ATP_BS"/>
</dbReference>
<feature type="region of interest" description="Disordered" evidence="8">
    <location>
        <begin position="1414"/>
        <end position="1465"/>
    </location>
</feature>
<dbReference type="PROSITE" id="PS50011">
    <property type="entry name" value="PROTEIN_KINASE_DOM"/>
    <property type="match status" value="1"/>
</dbReference>
<feature type="region of interest" description="Disordered" evidence="8">
    <location>
        <begin position="587"/>
        <end position="613"/>
    </location>
</feature>
<dbReference type="PANTHER" id="PTHR48016:SF32">
    <property type="entry name" value="MITOGEN-ACTIVATED PROTEIN KINASE KINASE KINASE 4"/>
    <property type="match status" value="1"/>
</dbReference>
<feature type="compositionally biased region" description="Polar residues" evidence="8">
    <location>
        <begin position="26"/>
        <end position="46"/>
    </location>
</feature>
<sequence length="1465" mass="164444">MPTKRHQPTLFTHPEHDSDDEDGEWQANTRLHQYTTSSVHSGSSLKSRTKGRQRNAFLPNSSNPNIPSTSAATNPPPPLRSNYTNIYNQFVRRYRNGQSIDDDPRNDPETHYYQRGFSQLLDGPDSDDEDVRGGTGMGEPHDRMSALILDTEPIEPQTLEDRERLEWQTMLASVLAGDVLKSENTRIAVALNSSSEEENNPRAGIWLGIRARFHGRSVEEERRKLEERRLRTVDSVIREIMNFRVQDPPPGSPDNRETYALQQVNAVLRRLEIAHSLYPSLRAFYVDYPAATDVEFQSRCDTLNTWSTVITSLRQLLGTLRKWTGSESMNVTQPSPTSHPSTPGGPYGDAAPGSGTTFVERLLKEEGVQRQFEKGSMTTIHALVGTTRDAHVNLAPMFRKMNLPSFEQELVPLVSFLTDLAQAVLRVRLAYAQKLKNPDVLIIEQMTDDLKVKIGFACTLKRQYEAFLIPDPGGNWKLPPCISADYDSTILEALTFFFKLIHWKLKSGAKGIHFKETDIIETQWATFSDVSLTIPGGASLVAEQLCALTNKLIVRVTNYFDTSIRVPGMTDGPISAALSERIRKTLRTNGPNGQGGQSMQPSLTTGAQPTGAGGVPKERLVGWYSKVLEGVKQRSRKLQRLARVLSHRFCDSAEYDLEDVNIDLFIATLVESDHFLVYTQSFEEDGTYIVAHPSLRDHPDAIRRLLVDAFHVNETDESSWLMENGDADPESEEDAQYLLILSPRTRFLWNGLVLMLQLPKVDLHLEDNRVRLIADGSQHRLAAAKRQFSEFFMPTEDEETGEQIEPVIPPLTCLVEQQAHLPSVNRELRKITRATNRLAESIVDSVNYVRQQLRDTNNYQELLENWYVFASDHGAHVQKHMDASALLKYNEALIKLAISWVSFICDDCDPNDRKTFRWAVSALEFTLHRTRRNNILHLPDDQFEMLRQKVASCMTLLISHFDILGARSALDAKREKERQEELLRQQASNRRSDEDEEEAAFQATPDTDSVLAYADPALRAFWDKATVLAREIDEHRAQIGTEYHIIGRVLDERVLVDRSVVFLAGSASNVSIRWQQRRFIGAGSFGSVYLAINLDSNTLMAVKEIKFQETAGLTNLYSYIRDELQVMEMLHHPNVVEYYGIEVHRDKVYIFEEYCQGGSLAALLEHGRIEDEGILQVYTLQMLEGLAYLHSQGVVHRDIKPDNILLDHMGVIKYVDFGAAKIIAKNQRTMQRSRRIPETPTPAAGTNSPAGTAAPGSGQFGMNNSLTGTPMYMSPEVIRNNKRGRHGAMDIWSLGCVVLECATGRKPWSNLDNEWAIMFHIGVATQHPPLPDPGQLSEMGIDFIRQCLTIDPAQRPTAIELMDHPWMLDFREKLHSYEEAEKMAAGTSSAIPAEGNFDNASVARQAAILQEQETERIQALSPDISPLETPSSSSDDSSPGLNSSPDPLSSPSPNGGGSSPEPVSS</sequence>
<evidence type="ECO:0000256" key="3">
    <source>
        <dbReference type="ARBA" id="ARBA00022679"/>
    </source>
</evidence>
<keyword evidence="4 7" id="KW-0547">Nucleotide-binding</keyword>
<feature type="compositionally biased region" description="Low complexity" evidence="8">
    <location>
        <begin position="332"/>
        <end position="344"/>
    </location>
</feature>
<feature type="compositionally biased region" description="Low complexity" evidence="8">
    <location>
        <begin position="59"/>
        <end position="73"/>
    </location>
</feature>
<dbReference type="SMART" id="SM00220">
    <property type="entry name" value="S_TKc"/>
    <property type="match status" value="1"/>
</dbReference>
<dbReference type="InterPro" id="IPR000719">
    <property type="entry name" value="Prot_kinase_dom"/>
</dbReference>
<dbReference type="PROSITE" id="PS00108">
    <property type="entry name" value="PROTEIN_KINASE_ST"/>
    <property type="match status" value="1"/>
</dbReference>
<keyword evidence="5 10" id="KW-0418">Kinase</keyword>
<dbReference type="EMBL" id="ML122257">
    <property type="protein sequence ID" value="RPD63260.1"/>
    <property type="molecule type" value="Genomic_DNA"/>
</dbReference>
<protein>
    <submittedName>
        <fullName evidence="10">Kinase</fullName>
    </submittedName>
</protein>
<feature type="compositionally biased region" description="Low complexity" evidence="8">
    <location>
        <begin position="1425"/>
        <end position="1465"/>
    </location>
</feature>
<evidence type="ECO:0000259" key="9">
    <source>
        <dbReference type="PROSITE" id="PS50011"/>
    </source>
</evidence>
<feature type="region of interest" description="Disordered" evidence="8">
    <location>
        <begin position="1228"/>
        <end position="1261"/>
    </location>
</feature>
<feature type="domain" description="Protein kinase" evidence="9">
    <location>
        <begin position="1074"/>
        <end position="1367"/>
    </location>
</feature>
<keyword evidence="11" id="KW-1185">Reference proteome</keyword>
<feature type="region of interest" description="Disordered" evidence="8">
    <location>
        <begin position="116"/>
        <end position="142"/>
    </location>
</feature>
<dbReference type="GO" id="GO:0038066">
    <property type="term" value="P:p38MAPK cascade"/>
    <property type="evidence" value="ECO:0007669"/>
    <property type="project" value="TreeGrafter"/>
</dbReference>
<proteinExistence type="inferred from homology"/>
<accession>A0A5C2SI48</accession>
<dbReference type="GO" id="GO:0004674">
    <property type="term" value="F:protein serine/threonine kinase activity"/>
    <property type="evidence" value="ECO:0007669"/>
    <property type="project" value="UniProtKB-KW"/>
</dbReference>
<evidence type="ECO:0000256" key="6">
    <source>
        <dbReference type="ARBA" id="ARBA00022840"/>
    </source>
</evidence>
<evidence type="ECO:0000256" key="7">
    <source>
        <dbReference type="PROSITE-ProRule" id="PRU10141"/>
    </source>
</evidence>
<keyword evidence="6 7" id="KW-0067">ATP-binding</keyword>
<dbReference type="InterPro" id="IPR011009">
    <property type="entry name" value="Kinase-like_dom_sf"/>
</dbReference>
<dbReference type="Pfam" id="PF00069">
    <property type="entry name" value="Pkinase"/>
    <property type="match status" value="1"/>
</dbReference>
<feature type="compositionally biased region" description="Polar residues" evidence="8">
    <location>
        <begin position="587"/>
        <end position="608"/>
    </location>
</feature>
<evidence type="ECO:0000256" key="8">
    <source>
        <dbReference type="SAM" id="MobiDB-lite"/>
    </source>
</evidence>
<dbReference type="Gene3D" id="1.10.510.10">
    <property type="entry name" value="Transferase(Phosphotransferase) domain 1"/>
    <property type="match status" value="1"/>
</dbReference>
<comment type="similarity">
    <text evidence="1">Belongs to the protein kinase superfamily. STE Ser/Thr protein kinase family. MAP kinase kinase kinase subfamily.</text>
</comment>
<dbReference type="SUPFAM" id="SSF56112">
    <property type="entry name" value="Protein kinase-like (PK-like)"/>
    <property type="match status" value="1"/>
</dbReference>
<evidence type="ECO:0000313" key="10">
    <source>
        <dbReference type="EMBL" id="RPD63260.1"/>
    </source>
</evidence>
<evidence type="ECO:0000256" key="4">
    <source>
        <dbReference type="ARBA" id="ARBA00022741"/>
    </source>
</evidence>
<evidence type="ECO:0000256" key="2">
    <source>
        <dbReference type="ARBA" id="ARBA00022527"/>
    </source>
</evidence>
<dbReference type="Proteomes" id="UP000313359">
    <property type="component" value="Unassembled WGS sequence"/>
</dbReference>
<dbReference type="CDD" id="cd06626">
    <property type="entry name" value="STKc_MEKK4"/>
    <property type="match status" value="1"/>
</dbReference>
<feature type="binding site" evidence="7">
    <location>
        <position position="1103"/>
    </location>
    <ligand>
        <name>ATP</name>
        <dbReference type="ChEBI" id="CHEBI:30616"/>
    </ligand>
</feature>